<dbReference type="GO" id="GO:0004073">
    <property type="term" value="F:aspartate-semialdehyde dehydrogenase activity"/>
    <property type="evidence" value="ECO:0007669"/>
    <property type="project" value="UniProtKB-EC"/>
</dbReference>
<dbReference type="Gene3D" id="3.30.360.10">
    <property type="entry name" value="Dihydrodipicolinate Reductase, domain 2"/>
    <property type="match status" value="1"/>
</dbReference>
<keyword evidence="3" id="KW-0560">Oxidoreductase</keyword>
<evidence type="ECO:0000313" key="3">
    <source>
        <dbReference type="EMBL" id="MBB5331134.1"/>
    </source>
</evidence>
<dbReference type="EMBL" id="JACHEB010000013">
    <property type="protein sequence ID" value="MBB5331134.1"/>
    <property type="molecule type" value="Genomic_DNA"/>
</dbReference>
<dbReference type="EC" id="1.2.1.11" evidence="3"/>
<dbReference type="CDD" id="cd18129">
    <property type="entry name" value="ASADH_C_USG1_like"/>
    <property type="match status" value="1"/>
</dbReference>
<dbReference type="GO" id="GO:0051287">
    <property type="term" value="F:NAD binding"/>
    <property type="evidence" value="ECO:0007669"/>
    <property type="project" value="InterPro"/>
</dbReference>
<gene>
    <name evidence="3" type="ORF">HDF14_004772</name>
</gene>
<dbReference type="PIRSF" id="PIRSF000148">
    <property type="entry name" value="ASA_dh"/>
    <property type="match status" value="1"/>
</dbReference>
<dbReference type="SUPFAM" id="SSF55347">
    <property type="entry name" value="Glyceraldehyde-3-phosphate dehydrogenase-like, C-terminal domain"/>
    <property type="match status" value="1"/>
</dbReference>
<reference evidence="3 4" key="1">
    <citation type="submission" date="2020-08" db="EMBL/GenBank/DDBJ databases">
        <title>Genomic Encyclopedia of Type Strains, Phase IV (KMG-V): Genome sequencing to study the core and pangenomes of soil and plant-associated prokaryotes.</title>
        <authorList>
            <person name="Whitman W."/>
        </authorList>
    </citation>
    <scope>NUCLEOTIDE SEQUENCE [LARGE SCALE GENOMIC DNA]</scope>
    <source>
        <strain evidence="3 4">X5P2</strain>
    </source>
</reference>
<dbReference type="RefSeq" id="WP_183981009.1">
    <property type="nucleotide sequence ID" value="NZ_JACHEB010000013.1"/>
</dbReference>
<protein>
    <submittedName>
        <fullName evidence="3">Aspartate-semialdehyde dehydrogenase</fullName>
        <ecNumber evidence="3">1.2.1.11</ecNumber>
    </submittedName>
</protein>
<evidence type="ECO:0000313" key="4">
    <source>
        <dbReference type="Proteomes" id="UP000535182"/>
    </source>
</evidence>
<dbReference type="InterPro" id="IPR036291">
    <property type="entry name" value="NAD(P)-bd_dom_sf"/>
</dbReference>
<dbReference type="PANTHER" id="PTHR46278:SF2">
    <property type="entry name" value="ASPARTATE-SEMIALDEHYDE DEHYDROGENASE"/>
    <property type="match status" value="1"/>
</dbReference>
<accession>A0A9X0U625</accession>
<dbReference type="InterPro" id="IPR012280">
    <property type="entry name" value="Semialdhyde_DH_dimer_dom"/>
</dbReference>
<dbReference type="Pfam" id="PF02774">
    <property type="entry name" value="Semialdhyde_dhC"/>
    <property type="match status" value="1"/>
</dbReference>
<organism evidence="3 4">
    <name type="scientific">Tunturiibacter gelidiferens</name>
    <dbReference type="NCBI Taxonomy" id="3069689"/>
    <lineage>
        <taxon>Bacteria</taxon>
        <taxon>Pseudomonadati</taxon>
        <taxon>Acidobacteriota</taxon>
        <taxon>Terriglobia</taxon>
        <taxon>Terriglobales</taxon>
        <taxon>Acidobacteriaceae</taxon>
        <taxon>Tunturiibacter</taxon>
    </lineage>
</organism>
<comment type="similarity">
    <text evidence="1">Belongs to the aspartate-semialdehyde dehydrogenase family.</text>
</comment>
<dbReference type="SUPFAM" id="SSF51735">
    <property type="entry name" value="NAD(P)-binding Rossmann-fold domains"/>
    <property type="match status" value="1"/>
</dbReference>
<feature type="domain" description="Semialdehyde dehydrogenase NAD-binding" evidence="2">
    <location>
        <begin position="7"/>
        <end position="121"/>
    </location>
</feature>
<dbReference type="Gene3D" id="3.40.50.720">
    <property type="entry name" value="NAD(P)-binding Rossmann-like Domain"/>
    <property type="match status" value="1"/>
</dbReference>
<dbReference type="CDD" id="cd17894">
    <property type="entry name" value="ASADH_USG1_N"/>
    <property type="match status" value="1"/>
</dbReference>
<dbReference type="GO" id="GO:0008652">
    <property type="term" value="P:amino acid biosynthetic process"/>
    <property type="evidence" value="ECO:0007669"/>
    <property type="project" value="InterPro"/>
</dbReference>
<name>A0A9X0U625_9BACT</name>
<evidence type="ECO:0000259" key="2">
    <source>
        <dbReference type="SMART" id="SM00859"/>
    </source>
</evidence>
<keyword evidence="4" id="KW-1185">Reference proteome</keyword>
<dbReference type="PANTHER" id="PTHR46278">
    <property type="entry name" value="DEHYDROGENASE, PUTATIVE-RELATED"/>
    <property type="match status" value="1"/>
</dbReference>
<dbReference type="InterPro" id="IPR000534">
    <property type="entry name" value="Semialdehyde_DH_NAD-bd"/>
</dbReference>
<dbReference type="GO" id="GO:0046983">
    <property type="term" value="F:protein dimerization activity"/>
    <property type="evidence" value="ECO:0007669"/>
    <property type="project" value="InterPro"/>
</dbReference>
<dbReference type="Proteomes" id="UP000535182">
    <property type="component" value="Unassembled WGS sequence"/>
</dbReference>
<evidence type="ECO:0000256" key="1">
    <source>
        <dbReference type="ARBA" id="ARBA00010584"/>
    </source>
</evidence>
<comment type="caution">
    <text evidence="3">The sequence shown here is derived from an EMBL/GenBank/DDBJ whole genome shotgun (WGS) entry which is preliminary data.</text>
</comment>
<dbReference type="Pfam" id="PF01118">
    <property type="entry name" value="Semialdhyde_dh"/>
    <property type="match status" value="1"/>
</dbReference>
<dbReference type="SMART" id="SM00859">
    <property type="entry name" value="Semialdhyde_dh"/>
    <property type="match status" value="1"/>
</dbReference>
<sequence length="351" mass="37787">MTDRTYRIGIVGASSLAGKELSEELGQSLLGASDFVLLDEEEAAGQVTAAGDEVAFIQRLEASSFDRMDFVFFAGGAEVTKKYWQAARRAGASIVDLTYALEGEKDVLVRAPWVTEVLANKSRQGGPEPDLKTPAVVTAHPVAVMLALVAGRVQERLPLTSVAATVMEPASEYGRAAMDELHQQTVTLLSFQTLPREQYDAQVAFNLLPSLGDAAKVKLRATEGRIRKHYAGLADSELPALALQIVQAPVFHGYVVSMLVELAADSTKEAVEAVLVGEHVDVVSEESDPPSNLSAAGQEEVMVRVSNDAGEGERGRRFWLWLAADNLKLAALNAIACGTELRRLRPFGKVQ</sequence>
<dbReference type="AlphaFoldDB" id="A0A9X0U625"/>
<proteinExistence type="inferred from homology"/>